<evidence type="ECO:0000313" key="8">
    <source>
        <dbReference type="EMBL" id="BCS18757.1"/>
    </source>
</evidence>
<feature type="domain" description="Exocyst complex component Sec3 PIP2-binding N-terminal" evidence="7">
    <location>
        <begin position="93"/>
        <end position="194"/>
    </location>
</feature>
<dbReference type="Gene3D" id="2.30.29.90">
    <property type="match status" value="1"/>
</dbReference>
<dbReference type="PANTHER" id="PTHR16092">
    <property type="entry name" value="SEC3/SYNTAXIN-RELATED"/>
    <property type="match status" value="1"/>
</dbReference>
<dbReference type="Pfam" id="PF15277">
    <property type="entry name" value="Sec3-PIP2_bind"/>
    <property type="match status" value="1"/>
</dbReference>
<dbReference type="GeneID" id="64968762"/>
<dbReference type="Proteomes" id="UP000654913">
    <property type="component" value="Chromosome 1"/>
</dbReference>
<feature type="compositionally biased region" description="Basic and acidic residues" evidence="6">
    <location>
        <begin position="513"/>
        <end position="527"/>
    </location>
</feature>
<dbReference type="FunFam" id="2.30.29.90:FF:000003">
    <property type="entry name" value="Exocyst complex component Sec3"/>
    <property type="match status" value="1"/>
</dbReference>
<gene>
    <name evidence="8" type="ORF">APUU_11585A</name>
</gene>
<feature type="region of interest" description="Disordered" evidence="6">
    <location>
        <begin position="663"/>
        <end position="700"/>
    </location>
</feature>
<dbReference type="GO" id="GO:0005546">
    <property type="term" value="F:phosphatidylinositol-4,5-bisphosphate binding"/>
    <property type="evidence" value="ECO:0007669"/>
    <property type="project" value="TreeGrafter"/>
</dbReference>
<feature type="compositionally biased region" description="Pro residues" evidence="6">
    <location>
        <begin position="225"/>
        <end position="241"/>
    </location>
</feature>
<feature type="compositionally biased region" description="Low complexity" evidence="6">
    <location>
        <begin position="242"/>
        <end position="257"/>
    </location>
</feature>
<reference evidence="8" key="1">
    <citation type="submission" date="2021-01" db="EMBL/GenBank/DDBJ databases">
        <authorList>
            <consortium name="Aspergillus puulaauensis MK2 genome sequencing consortium"/>
            <person name="Kazuki M."/>
            <person name="Futagami T."/>
        </authorList>
    </citation>
    <scope>NUCLEOTIDE SEQUENCE</scope>
    <source>
        <strain evidence="8">MK2</strain>
    </source>
</reference>
<protein>
    <recommendedName>
        <fullName evidence="7">Exocyst complex component Sec3 PIP2-binding N-terminal domain-containing protein</fullName>
    </recommendedName>
</protein>
<keyword evidence="2" id="KW-0813">Transport</keyword>
<feature type="compositionally biased region" description="Basic and acidic residues" evidence="6">
    <location>
        <begin position="489"/>
        <end position="500"/>
    </location>
</feature>
<feature type="region of interest" description="Disordered" evidence="6">
    <location>
        <begin position="1"/>
        <end position="46"/>
    </location>
</feature>
<dbReference type="Pfam" id="PF09763">
    <property type="entry name" value="Sec3_CC"/>
    <property type="match status" value="1"/>
</dbReference>
<evidence type="ECO:0000256" key="6">
    <source>
        <dbReference type="SAM" id="MobiDB-lite"/>
    </source>
</evidence>
<feature type="compositionally biased region" description="Basic and acidic residues" evidence="6">
    <location>
        <begin position="259"/>
        <end position="285"/>
    </location>
</feature>
<feature type="compositionally biased region" description="Polar residues" evidence="6">
    <location>
        <begin position="396"/>
        <end position="406"/>
    </location>
</feature>
<accession>A0A7R7XC81</accession>
<feature type="compositionally biased region" description="Basic and acidic residues" evidence="6">
    <location>
        <begin position="594"/>
        <end position="611"/>
    </location>
</feature>
<dbReference type="CDD" id="cd13315">
    <property type="entry name" value="PH_Sec3"/>
    <property type="match status" value="1"/>
</dbReference>
<dbReference type="GO" id="GO:0000145">
    <property type="term" value="C:exocyst"/>
    <property type="evidence" value="ECO:0007669"/>
    <property type="project" value="InterPro"/>
</dbReference>
<dbReference type="GO" id="GO:0006893">
    <property type="term" value="P:Golgi to plasma membrane transport"/>
    <property type="evidence" value="ECO:0007669"/>
    <property type="project" value="TreeGrafter"/>
</dbReference>
<feature type="coiled-coil region" evidence="5">
    <location>
        <begin position="764"/>
        <end position="791"/>
    </location>
</feature>
<reference evidence="8" key="2">
    <citation type="submission" date="2021-02" db="EMBL/GenBank/DDBJ databases">
        <title>Aspergillus puulaauensis MK2 genome sequence.</title>
        <authorList>
            <person name="Futagami T."/>
            <person name="Mori K."/>
            <person name="Kadooka C."/>
            <person name="Tanaka T."/>
        </authorList>
    </citation>
    <scope>NUCLEOTIDE SEQUENCE</scope>
    <source>
        <strain evidence="8">MK2</strain>
    </source>
</reference>
<dbReference type="GO" id="GO:0005886">
    <property type="term" value="C:plasma membrane"/>
    <property type="evidence" value="ECO:0007669"/>
    <property type="project" value="TreeGrafter"/>
</dbReference>
<keyword evidence="4 5" id="KW-0175">Coiled coil</keyword>
<dbReference type="RefSeq" id="XP_041550951.1">
    <property type="nucleotide sequence ID" value="XM_041697691.1"/>
</dbReference>
<comment type="similarity">
    <text evidence="1">Belongs to the SEC3 family.</text>
</comment>
<evidence type="ECO:0000259" key="7">
    <source>
        <dbReference type="SMART" id="SM01313"/>
    </source>
</evidence>
<dbReference type="KEGG" id="apuu:APUU_11585A"/>
<dbReference type="EMBL" id="AP024443">
    <property type="protein sequence ID" value="BCS18757.1"/>
    <property type="molecule type" value="Genomic_DNA"/>
</dbReference>
<organism evidence="8 9">
    <name type="scientific">Aspergillus puulaauensis</name>
    <dbReference type="NCBI Taxonomy" id="1220207"/>
    <lineage>
        <taxon>Eukaryota</taxon>
        <taxon>Fungi</taxon>
        <taxon>Dikarya</taxon>
        <taxon>Ascomycota</taxon>
        <taxon>Pezizomycotina</taxon>
        <taxon>Eurotiomycetes</taxon>
        <taxon>Eurotiomycetidae</taxon>
        <taxon>Eurotiales</taxon>
        <taxon>Aspergillaceae</taxon>
        <taxon>Aspergillus</taxon>
    </lineage>
</organism>
<dbReference type="PANTHER" id="PTHR16092:SF14">
    <property type="entry name" value="EXOCYST COMPLEX COMPONENT 1 ISOFORM X1"/>
    <property type="match status" value="1"/>
</dbReference>
<dbReference type="GO" id="GO:0006887">
    <property type="term" value="P:exocytosis"/>
    <property type="evidence" value="ECO:0007669"/>
    <property type="project" value="UniProtKB-KW"/>
</dbReference>
<evidence type="ECO:0000313" key="9">
    <source>
        <dbReference type="Proteomes" id="UP000654913"/>
    </source>
</evidence>
<feature type="region of interest" description="Disordered" evidence="6">
    <location>
        <begin position="214"/>
        <end position="537"/>
    </location>
</feature>
<dbReference type="InterPro" id="IPR048628">
    <property type="entry name" value="Sec3_C"/>
</dbReference>
<dbReference type="OrthoDB" id="27109at2759"/>
<evidence type="ECO:0000256" key="5">
    <source>
        <dbReference type="SAM" id="Coils"/>
    </source>
</evidence>
<feature type="compositionally biased region" description="Low complexity" evidence="6">
    <location>
        <begin position="631"/>
        <end position="640"/>
    </location>
</feature>
<evidence type="ECO:0000256" key="3">
    <source>
        <dbReference type="ARBA" id="ARBA00022483"/>
    </source>
</evidence>
<keyword evidence="3" id="KW-0268">Exocytosis</keyword>
<evidence type="ECO:0000256" key="2">
    <source>
        <dbReference type="ARBA" id="ARBA00022448"/>
    </source>
</evidence>
<proteinExistence type="inferred from homology"/>
<evidence type="ECO:0000256" key="1">
    <source>
        <dbReference type="ARBA" id="ARBA00006518"/>
    </source>
</evidence>
<dbReference type="InterPro" id="IPR019160">
    <property type="entry name" value="Sec3_CC"/>
</dbReference>
<sequence length="1482" mass="163422">MNGPDRSRGPPGEIPPQRDPRRGAESRNGGHAGSGDGASRAERFEDEKRRIVQSSFAKKDSDGALVESYITHVRIVEDSAYPSSPAPPTGPPENKKARVIIVAVRRSGRVRMHKARENNDGSFSIGKTWMLDDLSAIQSFNAWVPSTPLEEQQKQWASSVGFVVNVGKPYYWHAKTSKEKDFFIASLVKIYKKYTGGKMPNLIGFDERERQLLLGAPPSGAKGPMPGPSHPEGPLPHPRPPSSQGGSRPQSPHWAARARSRDAAKRRPAEEELPIRAQRSREQMRRPSTGQSGKSGPPPFAPPQHPPPVTPVDQNDQLPPPRAIERLAAESGSQRTSPLSPPGSRNKDVPSSLRTAQSREKVSKESKEGSLSSLHTEPRPPSSRSGKTIPEPRPTPRSQDSNSSIPETRRVNDDIVPGLVPSELRVKEPSKGGITAISASSGQATAPVGDQLSSSGHMQAADVPPALFPGSSASNSTPAKAVEAPQAVSEKKPEPSETIKESQPASPPTSPPEDPKGNEEDAFDAHRPGLGPMIKKKSNKDVAGAFRKAANAHGAFKPRAGGAGEKLLAAAKKQAAREGPDGITGVVPAPSLLRKPDEDSKAITAEERVEETTAVSTQEATVPTVTPPLDIPDAPAAPAAPAAPEPPKVQITEAVADTAVTPMLDVPGGASDALTSKKDARSRSVSPSPRDRRRRRHEDNTVKYCQALGLDPKVLLDRGVDFDDILTDLGWNGRLSDEKRIEDLEADVRREIGRVEATSWLGNLEQQEGKVDQLAKLIDKTVDECEELDNLLTLYSHELNTLRDDVSYIETQSQGLQVQTANQKLLHSELQTLLKTLSISSKDLQPLKEASLSNADGLRDTEIALSALYKAMLTIDPGIWHNKKRFDASGGHGTVGVYADTEIGQMRAIKDKKEEYRFHSTSFLQRLKQFMGIAYQVAEQKRADAAANSNKDPMKLDGSARVYSRRELWVYSALTLFAREVSGPEWQSLITSYEQHARQSYQAEFRDNSMAWKKTARKMTGDEQELLFTHQDKEKEAEGITTAARKLTVRRGKTIRAAAGLRLSSGEKQHGKLEPFEVFAGALQESTKMISEEQNFIVRFFHLTSLSSADFADIVASGAPDERPLPDFTIKQSPDPDRAMARKVEQAMDELYTFWPTDMQNLVDWSVKADPLQGIGILFALEKSISELDDTNQDFIVHSLQKLHTRLLGLFNRFVDEQIRGIEETKVKVNKRKGVISFMRVFPNFSAAVENMLSDPSQELYDVRISIDEAYDRINRAMWESLKFIAKEAPGQSTAVAAAASSGDPEDKEILNYHILLIENMNHYVEEVDVRNLPVLERWRDRAQEDMGEHMKLYLDSVVHRPLGKLIDFIESVEGLAAAASSPADIASRPSHSRSVAKKVLAAYDGKEIRRGVELLRKRVEKHFGDADDPGLSRSLVLKVIRECEGRYEQVYDRTQHIIRTVYEGSLELEWRKEDAFAMFRK</sequence>
<dbReference type="Pfam" id="PF20654">
    <property type="entry name" value="Sec3_C-term"/>
    <property type="match status" value="1"/>
</dbReference>
<dbReference type="SMART" id="SM01313">
    <property type="entry name" value="Sec3-PIP2_bind"/>
    <property type="match status" value="1"/>
</dbReference>
<name>A0A7R7XC81_9EURO</name>
<dbReference type="InterPro" id="IPR028258">
    <property type="entry name" value="Sec3-PIP2_bind"/>
</dbReference>
<keyword evidence="9" id="KW-1185">Reference proteome</keyword>
<feature type="compositionally biased region" description="Basic and acidic residues" evidence="6">
    <location>
        <begin position="357"/>
        <end position="368"/>
    </location>
</feature>
<feature type="region of interest" description="Disordered" evidence="6">
    <location>
        <begin position="571"/>
        <end position="646"/>
    </location>
</feature>
<feature type="compositionally biased region" description="Basic and acidic residues" evidence="6">
    <location>
        <begin position="16"/>
        <end position="25"/>
    </location>
</feature>
<feature type="compositionally biased region" description="Pro residues" evidence="6">
    <location>
        <begin position="296"/>
        <end position="310"/>
    </location>
</feature>
<evidence type="ECO:0000256" key="4">
    <source>
        <dbReference type="ARBA" id="ARBA00023054"/>
    </source>
</evidence>